<accession>A0A923T6U3</accession>
<dbReference type="Gene3D" id="2.170.16.10">
    <property type="entry name" value="Hedgehog/Intein (Hint) domain"/>
    <property type="match status" value="1"/>
</dbReference>
<proteinExistence type="predicted"/>
<keyword evidence="2" id="KW-1185">Reference proteome</keyword>
<dbReference type="NCBIfam" id="TIGR01443">
    <property type="entry name" value="intein_Cterm"/>
    <property type="match status" value="1"/>
</dbReference>
<dbReference type="InterPro" id="IPR036844">
    <property type="entry name" value="Hint_dom_sf"/>
</dbReference>
<evidence type="ECO:0000313" key="1">
    <source>
        <dbReference type="EMBL" id="MBC6992874.1"/>
    </source>
</evidence>
<dbReference type="SUPFAM" id="SSF51294">
    <property type="entry name" value="Hedgehog/intein (Hint) domain"/>
    <property type="match status" value="1"/>
</dbReference>
<dbReference type="InterPro" id="IPR030934">
    <property type="entry name" value="Intein_C"/>
</dbReference>
<dbReference type="PROSITE" id="PS50818">
    <property type="entry name" value="INTEIN_C_TER"/>
    <property type="match status" value="1"/>
</dbReference>
<dbReference type="AlphaFoldDB" id="A0A923T6U3"/>
<sequence>MKYAQLNPIKISCKPCCLWLIANIKFFTTLLLFLGGGEFVSAQGQAEQDCYVHEDKFNMNGSRVSLYDHGLYQKACELKALINTPSFDVVGHDYWSIMQAAFEQQYFDQAFTRASQYEAENRTFFYLVAKNYQSDNKLTYRVKLVLPDSGPFSTLTVIQRSAIEAEVLTSINAEAANKSNSIGHNARAEEAGLVKLLDFVRQIQSGNLVLNNPWEKAGFIAMAVDPSEQMGRTVGGPPSAPIRFGGNVIHDFAGLEVTEGGNSYLLENDIKAGVQALSLPSEIVEGLDYAYIVTDDLNSIGEMDAADQKFEMSQERIVVWLHHASVNNAADSVRIKSKSNLSIEESERIVNYLFDQMLLNWYPEATQAAAKEEDGGVAKALCETTPDCSPSWNWGEACLLCYAKNNHFLPFSQFEAGFAIGLFDGILGTIQLLYESAEKKLNFFKRAWIYLGSLHKHYIEHESVKSVLYKVSSDAKDVVKELWDQAVEVYETIYPIVQQMDVDSIKRILGKIIESFKSWVGDFLVGDAGPAYDIGIIAFELILAFFSGGTSIGLRLGAKAGAKVLPKILKFLKKFHDLNDKSFAALIDEIFSGVLKRSLDGLPENPVAYAKSLFCKIALGGCFVAGTPVLLAAAPVPIDSVQLFDYVVAHATINQPDDPEAYDPYTSAQQRQRDNYELDSTNWYEVGFAEVNGSSSCRLALHQEWMAVQGIAEVGQLYHLNLPEQGLSGPAHVTSIRHILPQKRPVDENPDDDFGFQPVTAIFTHRSNDVWTLRFDNGDSLGVTYNHPIYSVTAQDWRLAGELTAGEEVLTRSGTAFLTEKARSLGVTPVWNLEVKGWHNFLVGVSGIVVHNTGNCFNKLLDLFFNLKFGKWTRKRVEGKKWVDYINESGIPSLTEIDQLESLGEKLKMRMVGLDKSPQNGRNFPGIDALIEGGNPLSLKTAGRGNEGGALRELISKANNLNDGIVESHEGWVGSLNNKIDGMITAKQSTKSYVRGRWESALADPGVRSDIVENLYIEAQDGWLKWSSLTREWTDIY</sequence>
<dbReference type="CDD" id="cd00081">
    <property type="entry name" value="Hint"/>
    <property type="match status" value="1"/>
</dbReference>
<gene>
    <name evidence="1" type="ORF">H9S92_01745</name>
</gene>
<dbReference type="RefSeq" id="WP_187465005.1">
    <property type="nucleotide sequence ID" value="NZ_JACSIT010000040.1"/>
</dbReference>
<protein>
    <recommendedName>
        <fullName evidence="3">Intein C-terminal splicing domain-containing protein</fullName>
    </recommendedName>
</protein>
<dbReference type="EMBL" id="JACSIT010000040">
    <property type="protein sequence ID" value="MBC6992874.1"/>
    <property type="molecule type" value="Genomic_DNA"/>
</dbReference>
<comment type="caution">
    <text evidence="1">The sequence shown here is derived from an EMBL/GenBank/DDBJ whole genome shotgun (WGS) entry which is preliminary data.</text>
</comment>
<name>A0A923T6U3_9BACT</name>
<evidence type="ECO:0000313" key="2">
    <source>
        <dbReference type="Proteomes" id="UP000650081"/>
    </source>
</evidence>
<evidence type="ECO:0008006" key="3">
    <source>
        <dbReference type="Google" id="ProtNLM"/>
    </source>
</evidence>
<organism evidence="1 2">
    <name type="scientific">Neolewinella lacunae</name>
    <dbReference type="NCBI Taxonomy" id="1517758"/>
    <lineage>
        <taxon>Bacteria</taxon>
        <taxon>Pseudomonadati</taxon>
        <taxon>Bacteroidota</taxon>
        <taxon>Saprospiria</taxon>
        <taxon>Saprospirales</taxon>
        <taxon>Lewinellaceae</taxon>
        <taxon>Neolewinella</taxon>
    </lineage>
</organism>
<reference evidence="1" key="1">
    <citation type="submission" date="2020-08" db="EMBL/GenBank/DDBJ databases">
        <title>Lewinella bacteria from marine environments.</title>
        <authorList>
            <person name="Zhong Y."/>
        </authorList>
    </citation>
    <scope>NUCLEOTIDE SEQUENCE</scope>
    <source>
        <strain evidence="1">KCTC 42187</strain>
    </source>
</reference>
<dbReference type="Proteomes" id="UP000650081">
    <property type="component" value="Unassembled WGS sequence"/>
</dbReference>